<keyword evidence="3" id="KW-0687">Ribonucleoprotein</keyword>
<dbReference type="EMBL" id="LT558131">
    <property type="protein sequence ID" value="SAM84771.1"/>
    <property type="molecule type" value="Genomic_DNA"/>
</dbReference>
<protein>
    <recommendedName>
        <fullName evidence="4">Large ribosomal subunit protein uL23m</fullName>
    </recommendedName>
</protein>
<organism evidence="6 8">
    <name type="scientific">Ustilago bromivora</name>
    <dbReference type="NCBI Taxonomy" id="307758"/>
    <lineage>
        <taxon>Eukaryota</taxon>
        <taxon>Fungi</taxon>
        <taxon>Dikarya</taxon>
        <taxon>Basidiomycota</taxon>
        <taxon>Ustilaginomycotina</taxon>
        <taxon>Ustilaginomycetes</taxon>
        <taxon>Ustilaginales</taxon>
        <taxon>Ustilaginaceae</taxon>
        <taxon>Ustilago</taxon>
    </lineage>
</organism>
<dbReference type="GO" id="GO:0005762">
    <property type="term" value="C:mitochondrial large ribosomal subunit"/>
    <property type="evidence" value="ECO:0007669"/>
    <property type="project" value="TreeGrafter"/>
</dbReference>
<evidence type="ECO:0000256" key="3">
    <source>
        <dbReference type="ARBA" id="ARBA00023274"/>
    </source>
</evidence>
<dbReference type="Proteomes" id="UP000658997">
    <property type="component" value="Unassembled WGS sequence"/>
</dbReference>
<reference evidence="8" key="1">
    <citation type="submission" date="2016-04" db="EMBL/GenBank/DDBJ databases">
        <authorList>
            <person name="Guldener U."/>
            <person name="Guldener U."/>
        </authorList>
    </citation>
    <scope>NUCLEOTIDE SEQUENCE [LARGE SCALE GENOMIC DNA]</scope>
    <source>
        <strain evidence="8">UB2112</strain>
    </source>
</reference>
<dbReference type="PANTHER" id="PTHR12059:SF5">
    <property type="entry name" value="LARGE RIBOSOMAL SUBUNIT PROTEIN UL23M"/>
    <property type="match status" value="1"/>
</dbReference>
<evidence type="ECO:0000256" key="1">
    <source>
        <dbReference type="ARBA" id="ARBA00006700"/>
    </source>
</evidence>
<dbReference type="PANTHER" id="PTHR12059">
    <property type="entry name" value="RIBOSOMAL PROTEIN L23-RELATED"/>
    <property type="match status" value="1"/>
</dbReference>
<evidence type="ECO:0000256" key="2">
    <source>
        <dbReference type="ARBA" id="ARBA00022980"/>
    </source>
</evidence>
<dbReference type="InterPro" id="IPR012678">
    <property type="entry name" value="Ribosomal_uL23/eL15/eS24_sf"/>
</dbReference>
<evidence type="ECO:0000313" key="8">
    <source>
        <dbReference type="Proteomes" id="UP000179920"/>
    </source>
</evidence>
<keyword evidence="9" id="KW-1185">Reference proteome</keyword>
<evidence type="ECO:0000256" key="4">
    <source>
        <dbReference type="ARBA" id="ARBA00039977"/>
    </source>
</evidence>
<proteinExistence type="inferred from homology"/>
<name>A0A1K0GVJ7_9BASI</name>
<gene>
    <name evidence="7" type="ORF">UBRO2_00949</name>
    <name evidence="6" type="ORF">UBRO_06015</name>
</gene>
<dbReference type="Gene3D" id="3.30.70.330">
    <property type="match status" value="1"/>
</dbReference>
<evidence type="ECO:0000313" key="9">
    <source>
        <dbReference type="Proteomes" id="UP000658997"/>
    </source>
</evidence>
<evidence type="ECO:0000313" key="7">
    <source>
        <dbReference type="EMBL" id="SYW75794.1"/>
    </source>
</evidence>
<comment type="similarity">
    <text evidence="1">Belongs to the universal ribosomal protein uL23 family.</text>
</comment>
<feature type="compositionally biased region" description="Low complexity" evidence="5">
    <location>
        <begin position="58"/>
        <end position="78"/>
    </location>
</feature>
<evidence type="ECO:0000256" key="5">
    <source>
        <dbReference type="SAM" id="MobiDB-lite"/>
    </source>
</evidence>
<dbReference type="OrthoDB" id="275582at2759"/>
<reference evidence="7" key="3">
    <citation type="submission" date="2018-08" db="EMBL/GenBank/DDBJ databases">
        <authorList>
            <person name="Guldener U."/>
        </authorList>
    </citation>
    <scope>NUCLEOTIDE SEQUENCE</scope>
    <source>
        <strain evidence="7">UB2</strain>
    </source>
</reference>
<accession>A0A1K0GVJ7</accession>
<dbReference type="FunFam" id="3.30.70.330:FF:001238">
    <property type="entry name" value="Likely mitochondrial ribosomal protein"/>
    <property type="match status" value="1"/>
</dbReference>
<dbReference type="Proteomes" id="UP000179920">
    <property type="component" value="Chromosome XV"/>
</dbReference>
<sequence>MISAPASQALLARTALRSIRTTASHTRLASAILVTASNHGIRSFSASVLHRQAAVVDTPSSSSPSSSSSTTTTTTTTPDSAADIDDAPIETTKTDFPVTTMGRKKRNKRTITAHDKARFLSKWGWFEPDTPLAKRLSSLIGSGRIDMPDPILTHYQEARSFRSARARLWTPTLEQIQAFANTSISNPATWIEKQIKARRTWLQRLDAEAKAGAVEKTRGKADAWARARAQALAEAKADPNYDPKVKFKYPEYKPRKVQVVSQVELWDQMGYEQQLDFALRPIWRALSEQEKSAALTRLRYECIRKLGWRQGYSSGYPRPESDSSHLPAELGLEGEQGWAAFRALQAAEEKQAWQAWQLLTPEQKVAEEKSAWTLRDRSQVYLDDSDDSFILASPAPRWYRVPERAGELTFLPNTIVKLVKNYVPEGKEYDPFKATFRVPLSMHKHALRSYLLSIYGLKTTWARSSIYRSPVTRDGRTGKVISGKGRTYKKVEVGLLEPFLFPEVSPEFQKQHLLTSELDYERSRVYLKMTKTTRWRGKKSTEQYEEEIANKDAASYHNLDPLSSEGIKGDQKADGERFPRFMVKTKGLPTAKHGKILQLLSQEKKKKGERIEEMIRKFKQDVAAANNFSA</sequence>
<dbReference type="InterPro" id="IPR013025">
    <property type="entry name" value="Ribosomal_uL23-like"/>
</dbReference>
<feature type="region of interest" description="Disordered" evidence="5">
    <location>
        <begin position="55"/>
        <end position="109"/>
    </location>
</feature>
<dbReference type="EMBL" id="ULHB01000010">
    <property type="protein sequence ID" value="SYW75794.1"/>
    <property type="molecule type" value="Genomic_DNA"/>
</dbReference>
<evidence type="ECO:0000313" key="6">
    <source>
        <dbReference type="EMBL" id="SAM84771.1"/>
    </source>
</evidence>
<dbReference type="GO" id="GO:0032543">
    <property type="term" value="P:mitochondrial translation"/>
    <property type="evidence" value="ECO:0007669"/>
    <property type="project" value="TreeGrafter"/>
</dbReference>
<dbReference type="AlphaFoldDB" id="A0A1K0GVJ7"/>
<dbReference type="SUPFAM" id="SSF54189">
    <property type="entry name" value="Ribosomal proteins S24e, L23 and L15e"/>
    <property type="match status" value="1"/>
</dbReference>
<reference evidence="6" key="2">
    <citation type="submission" date="2016-04" db="EMBL/GenBank/DDBJ databases">
        <authorList>
            <person name="Evans L.H."/>
            <person name="Alamgir A."/>
            <person name="Owens N."/>
            <person name="Weber N.D."/>
            <person name="Virtaneva K."/>
            <person name="Barbian K."/>
            <person name="Babar A."/>
            <person name="Rosenke K."/>
        </authorList>
    </citation>
    <scope>NUCLEOTIDE SEQUENCE</scope>
    <source>
        <strain evidence="6">UB2112</strain>
    </source>
</reference>
<dbReference type="InterPro" id="IPR012677">
    <property type="entry name" value="Nucleotide-bd_a/b_plait_sf"/>
</dbReference>
<keyword evidence="2" id="KW-0689">Ribosomal protein</keyword>
<dbReference type="GO" id="GO:0003735">
    <property type="term" value="F:structural constituent of ribosome"/>
    <property type="evidence" value="ECO:0007669"/>
    <property type="project" value="InterPro"/>
</dbReference>